<dbReference type="PANTHER" id="PTHR12526:SF510">
    <property type="entry name" value="D-INOSITOL 3-PHOSPHATE GLYCOSYLTRANSFERASE"/>
    <property type="match status" value="1"/>
</dbReference>
<evidence type="ECO:0000313" key="5">
    <source>
        <dbReference type="Proteomes" id="UP000177583"/>
    </source>
</evidence>
<dbReference type="Gene3D" id="3.40.50.2000">
    <property type="entry name" value="Glycogen Phosphorylase B"/>
    <property type="match status" value="2"/>
</dbReference>
<dbReference type="AlphaFoldDB" id="A0A1F6GLH9"/>
<keyword evidence="2" id="KW-0808">Transferase</keyword>
<sequence length="408" mass="44860">MKKKLLIYSDNILFGGSEKVLANLAAFGPLAQTFELAFAFRDHPDYTPGALRLNLPSFPLELASKDSTYFKIAQKKWPKPLHRLAMAPVVLADRFGGSNPQNLARLTDFFLTQKPDLLLINNGGYPGAKTCLTAAVAAKAAGVPKVVMMVNNLATRPRGTMEMERDAKVLAAVDRFVTASKFAGKRLIEFRGVDPNRWLDLPNCLEEQERLLKADRQQARENLGLSEKGLVIGSAGHLTARKGYSVLVEALGLIKPLLEQHSAQVVIIGEGEERHALESRLKELGLAERVKLPGFRPDASKLLAALDIFVLPSVDFEDFPYVNLEAMCLGKPLVGTQVAGIPEQIEEGVNGLVVPPKDPKALAQALETLVKDPKLCQGMGLSSKERFFRLYDYPKVMGRFLALFEELT</sequence>
<evidence type="ECO:0000313" key="4">
    <source>
        <dbReference type="EMBL" id="OGG98962.1"/>
    </source>
</evidence>
<evidence type="ECO:0000256" key="1">
    <source>
        <dbReference type="ARBA" id="ARBA00022676"/>
    </source>
</evidence>
<organism evidence="4 5">
    <name type="scientific">Candidatus Lambdaproteobacteria bacterium RIFOXYD2_FULL_56_26</name>
    <dbReference type="NCBI Taxonomy" id="1817773"/>
    <lineage>
        <taxon>Bacteria</taxon>
        <taxon>Pseudomonadati</taxon>
        <taxon>Pseudomonadota</taxon>
        <taxon>Candidatus Lambdaproteobacteria</taxon>
    </lineage>
</organism>
<reference evidence="4 5" key="1">
    <citation type="journal article" date="2016" name="Nat. Commun.">
        <title>Thousands of microbial genomes shed light on interconnected biogeochemical processes in an aquifer system.</title>
        <authorList>
            <person name="Anantharaman K."/>
            <person name="Brown C.T."/>
            <person name="Hug L.A."/>
            <person name="Sharon I."/>
            <person name="Castelle C.J."/>
            <person name="Probst A.J."/>
            <person name="Thomas B.C."/>
            <person name="Singh A."/>
            <person name="Wilkins M.J."/>
            <person name="Karaoz U."/>
            <person name="Brodie E.L."/>
            <person name="Williams K.H."/>
            <person name="Hubbard S.S."/>
            <person name="Banfield J.F."/>
        </authorList>
    </citation>
    <scope>NUCLEOTIDE SEQUENCE [LARGE SCALE GENOMIC DNA]</scope>
</reference>
<comment type="caution">
    <text evidence="4">The sequence shown here is derived from an EMBL/GenBank/DDBJ whole genome shotgun (WGS) entry which is preliminary data.</text>
</comment>
<accession>A0A1F6GLH9</accession>
<dbReference type="PANTHER" id="PTHR12526">
    <property type="entry name" value="GLYCOSYLTRANSFERASE"/>
    <property type="match status" value="1"/>
</dbReference>
<dbReference type="EMBL" id="MFNF01000064">
    <property type="protein sequence ID" value="OGG98962.1"/>
    <property type="molecule type" value="Genomic_DNA"/>
</dbReference>
<gene>
    <name evidence="4" type="ORF">A2557_02130</name>
</gene>
<dbReference type="CDD" id="cd03801">
    <property type="entry name" value="GT4_PimA-like"/>
    <property type="match status" value="1"/>
</dbReference>
<dbReference type="GO" id="GO:0016757">
    <property type="term" value="F:glycosyltransferase activity"/>
    <property type="evidence" value="ECO:0007669"/>
    <property type="project" value="UniProtKB-KW"/>
</dbReference>
<keyword evidence="1" id="KW-0328">Glycosyltransferase</keyword>
<name>A0A1F6GLH9_9PROT</name>
<protein>
    <recommendedName>
        <fullName evidence="3">Glycosyl transferase family 1 domain-containing protein</fullName>
    </recommendedName>
</protein>
<proteinExistence type="predicted"/>
<dbReference type="InterPro" id="IPR001296">
    <property type="entry name" value="Glyco_trans_1"/>
</dbReference>
<dbReference type="SUPFAM" id="SSF53756">
    <property type="entry name" value="UDP-Glycosyltransferase/glycogen phosphorylase"/>
    <property type="match status" value="1"/>
</dbReference>
<dbReference type="Pfam" id="PF00534">
    <property type="entry name" value="Glycos_transf_1"/>
    <property type="match status" value="1"/>
</dbReference>
<feature type="domain" description="Glycosyl transferase family 1" evidence="3">
    <location>
        <begin position="215"/>
        <end position="382"/>
    </location>
</feature>
<evidence type="ECO:0000259" key="3">
    <source>
        <dbReference type="Pfam" id="PF00534"/>
    </source>
</evidence>
<dbReference type="Proteomes" id="UP000177583">
    <property type="component" value="Unassembled WGS sequence"/>
</dbReference>
<evidence type="ECO:0000256" key="2">
    <source>
        <dbReference type="ARBA" id="ARBA00022679"/>
    </source>
</evidence>